<dbReference type="GO" id="GO:0006596">
    <property type="term" value="P:polyamine biosynthetic process"/>
    <property type="evidence" value="ECO:0007669"/>
    <property type="project" value="UniProtKB-KW"/>
</dbReference>
<dbReference type="RefSeq" id="WP_208980306.1">
    <property type="nucleotide sequence ID" value="NZ_OBML01000003.1"/>
</dbReference>
<keyword evidence="2" id="KW-0812">Transmembrane</keyword>
<keyword evidence="1" id="KW-0620">Polyamine biosynthesis</keyword>
<dbReference type="Gene3D" id="3.40.50.150">
    <property type="entry name" value="Vaccinia Virus protein VP39"/>
    <property type="match status" value="1"/>
</dbReference>
<evidence type="ECO:0000256" key="1">
    <source>
        <dbReference type="ARBA" id="ARBA00023115"/>
    </source>
</evidence>
<dbReference type="PANTHER" id="PTHR43317:SF1">
    <property type="entry name" value="THERMOSPERMINE SYNTHASE ACAULIS5"/>
    <property type="match status" value="1"/>
</dbReference>
<evidence type="ECO:0000313" key="3">
    <source>
        <dbReference type="EMBL" id="SOC00978.1"/>
    </source>
</evidence>
<dbReference type="NCBIfam" id="NF037959">
    <property type="entry name" value="MFS_SpdSyn"/>
    <property type="match status" value="1"/>
</dbReference>
<dbReference type="SUPFAM" id="SSF103473">
    <property type="entry name" value="MFS general substrate transporter"/>
    <property type="match status" value="1"/>
</dbReference>
<feature type="transmembrane region" description="Helical" evidence="2">
    <location>
        <begin position="201"/>
        <end position="222"/>
    </location>
</feature>
<feature type="transmembrane region" description="Helical" evidence="2">
    <location>
        <begin position="63"/>
        <end position="84"/>
    </location>
</feature>
<sequence>MTDAALPPPDHADMPRPASASFASATPAPFWFLLAAQFVVAAAGLVVEIVAGRMLAPYVGMSLYTWTAVIAVVLAGFSAGHWAGGLVADRPARTGLMWLAVSGALGAITTIAALPLLRWVSGPVLSSLTDPVAGIVALAMLLFFLPSFAAGIPSPILARLAIEDRVRSGRALGALHAVSAIGAIAGTLAAGYLFISWLGTARTLITVAAAYSLFALCCLWMARRVPRDTGGGSLTAAAGITVLALFATGAGPFLPQKICDIESRYYCIRSLDVSEDFGAPTRLMVLDHLGHGINVLGDPARLEMPYAAIIDAVTRARLGDAPERAYFIGGGSLTLPRAWTRDGGRPGLVVAEIDPQVTRMAARDFDVDPSRFTVVHADARARLASLGDFQVIVGDAFTDIAVPAHLVTREFYAEIAASLAANGHYAMNLIDHMDRLQALAATVRTLRTAFPVVEVWVEAEDFTAGGRTTFVLIAGRTPTPKARFVLPPAAEGAASRILARMPAERIDALVARIDPPVLSDDYVPIDRLMGPGS</sequence>
<feature type="transmembrane region" description="Helical" evidence="2">
    <location>
        <begin position="234"/>
        <end position="254"/>
    </location>
</feature>
<dbReference type="AlphaFoldDB" id="A0A285S238"/>
<feature type="transmembrane region" description="Helical" evidence="2">
    <location>
        <begin position="30"/>
        <end position="51"/>
    </location>
</feature>
<gene>
    <name evidence="3" type="ORF">SAMN05421512_103414</name>
</gene>
<keyword evidence="2" id="KW-1133">Transmembrane helix</keyword>
<accession>A0A285S238</accession>
<feature type="transmembrane region" description="Helical" evidence="2">
    <location>
        <begin position="96"/>
        <end position="120"/>
    </location>
</feature>
<organism evidence="3 4">
    <name type="scientific">Stappia indica</name>
    <dbReference type="NCBI Taxonomy" id="538381"/>
    <lineage>
        <taxon>Bacteria</taxon>
        <taxon>Pseudomonadati</taxon>
        <taxon>Pseudomonadota</taxon>
        <taxon>Alphaproteobacteria</taxon>
        <taxon>Hyphomicrobiales</taxon>
        <taxon>Stappiaceae</taxon>
        <taxon>Stappia</taxon>
    </lineage>
</organism>
<dbReference type="PANTHER" id="PTHR43317">
    <property type="entry name" value="THERMOSPERMINE SYNTHASE ACAULIS5"/>
    <property type="match status" value="1"/>
</dbReference>
<dbReference type="STRING" id="538381.GCA_001696535_04526"/>
<dbReference type="InterPro" id="IPR036259">
    <property type="entry name" value="MFS_trans_sf"/>
</dbReference>
<evidence type="ECO:0000313" key="4">
    <source>
        <dbReference type="Proteomes" id="UP000219331"/>
    </source>
</evidence>
<dbReference type="EMBL" id="OBML01000003">
    <property type="protein sequence ID" value="SOC00978.1"/>
    <property type="molecule type" value="Genomic_DNA"/>
</dbReference>
<protein>
    <recommendedName>
        <fullName evidence="5">Spermidine synthase</fullName>
    </recommendedName>
</protein>
<keyword evidence="2" id="KW-0472">Membrane</keyword>
<evidence type="ECO:0000256" key="2">
    <source>
        <dbReference type="SAM" id="Phobius"/>
    </source>
</evidence>
<evidence type="ECO:0008006" key="5">
    <source>
        <dbReference type="Google" id="ProtNLM"/>
    </source>
</evidence>
<dbReference type="Proteomes" id="UP000219331">
    <property type="component" value="Unassembled WGS sequence"/>
</dbReference>
<reference evidence="3 4" key="1">
    <citation type="submission" date="2017-08" db="EMBL/GenBank/DDBJ databases">
        <authorList>
            <person name="de Groot N.N."/>
        </authorList>
    </citation>
    <scope>NUCLEOTIDE SEQUENCE [LARGE SCALE GENOMIC DNA]</scope>
    <source>
        <strain evidence="3 4">USBA 352</strain>
    </source>
</reference>
<dbReference type="InterPro" id="IPR029063">
    <property type="entry name" value="SAM-dependent_MTases_sf"/>
</dbReference>
<proteinExistence type="predicted"/>
<dbReference type="SUPFAM" id="SSF53335">
    <property type="entry name" value="S-adenosyl-L-methionine-dependent methyltransferases"/>
    <property type="match status" value="1"/>
</dbReference>
<feature type="transmembrane region" description="Helical" evidence="2">
    <location>
        <begin position="173"/>
        <end position="195"/>
    </location>
</feature>
<name>A0A285S238_9HYPH</name>
<feature type="transmembrane region" description="Helical" evidence="2">
    <location>
        <begin position="132"/>
        <end position="152"/>
    </location>
</feature>
<keyword evidence="4" id="KW-1185">Reference proteome</keyword>